<proteinExistence type="predicted"/>
<protein>
    <submittedName>
        <fullName evidence="2">Uncharacterized protein</fullName>
    </submittedName>
</protein>
<organism evidence="2 3">
    <name type="scientific">Colletotrichum musicola</name>
    <dbReference type="NCBI Taxonomy" id="2175873"/>
    <lineage>
        <taxon>Eukaryota</taxon>
        <taxon>Fungi</taxon>
        <taxon>Dikarya</taxon>
        <taxon>Ascomycota</taxon>
        <taxon>Pezizomycotina</taxon>
        <taxon>Sordariomycetes</taxon>
        <taxon>Hypocreomycetidae</taxon>
        <taxon>Glomerellales</taxon>
        <taxon>Glomerellaceae</taxon>
        <taxon>Colletotrichum</taxon>
        <taxon>Colletotrichum orchidearum species complex</taxon>
    </lineage>
</organism>
<dbReference type="AlphaFoldDB" id="A0A8H6MI70"/>
<gene>
    <name evidence="2" type="ORF">CMUS01_16737</name>
</gene>
<feature type="region of interest" description="Disordered" evidence="1">
    <location>
        <begin position="25"/>
        <end position="82"/>
    </location>
</feature>
<evidence type="ECO:0000256" key="1">
    <source>
        <dbReference type="SAM" id="MobiDB-lite"/>
    </source>
</evidence>
<dbReference type="Proteomes" id="UP000639643">
    <property type="component" value="Unassembled WGS sequence"/>
</dbReference>
<comment type="caution">
    <text evidence="2">The sequence shown here is derived from an EMBL/GenBank/DDBJ whole genome shotgun (WGS) entry which is preliminary data.</text>
</comment>
<keyword evidence="3" id="KW-1185">Reference proteome</keyword>
<name>A0A8H6MI70_9PEZI</name>
<dbReference type="EMBL" id="WIGM01002263">
    <property type="protein sequence ID" value="KAF6782113.1"/>
    <property type="molecule type" value="Genomic_DNA"/>
</dbReference>
<feature type="compositionally biased region" description="Basic and acidic residues" evidence="1">
    <location>
        <begin position="36"/>
        <end position="51"/>
    </location>
</feature>
<accession>A0A8H6MI70</accession>
<evidence type="ECO:0000313" key="2">
    <source>
        <dbReference type="EMBL" id="KAF6782113.1"/>
    </source>
</evidence>
<evidence type="ECO:0000313" key="3">
    <source>
        <dbReference type="Proteomes" id="UP000639643"/>
    </source>
</evidence>
<feature type="compositionally biased region" description="Basic residues" evidence="1">
    <location>
        <begin position="68"/>
        <end position="82"/>
    </location>
</feature>
<reference evidence="2" key="1">
    <citation type="journal article" date="2020" name="Phytopathology">
        <title>Genome Sequence Resources of Colletotrichum truncatum, C. plurivorum, C. musicola, and C. sojae: Four Species Pathogenic to Soybean (Glycine max).</title>
        <authorList>
            <person name="Rogerio F."/>
            <person name="Boufleur T.R."/>
            <person name="Ciampi-Guillardi M."/>
            <person name="Sukno S.A."/>
            <person name="Thon M.R."/>
            <person name="Massola Junior N.S."/>
            <person name="Baroncelli R."/>
        </authorList>
    </citation>
    <scope>NUCLEOTIDE SEQUENCE</scope>
    <source>
        <strain evidence="2">LFN0074</strain>
    </source>
</reference>
<sequence>MSEANEVTPATQPLELRVVLDLADVSQSPARATRKSGKDKEEATSAKHPAEAELVNEAADDGQSPARASRHPRKKRWMGVMG</sequence>